<proteinExistence type="predicted"/>
<evidence type="ECO:0000313" key="1">
    <source>
        <dbReference type="EMBL" id="KAG0514054.1"/>
    </source>
</evidence>
<evidence type="ECO:0000313" key="2">
    <source>
        <dbReference type="Proteomes" id="UP000807115"/>
    </source>
</evidence>
<accession>A0A921Q1X8</accession>
<name>A0A921Q1X8_SORBI</name>
<reference evidence="1" key="2">
    <citation type="submission" date="2020-10" db="EMBL/GenBank/DDBJ databases">
        <authorList>
            <person name="Cooper E.A."/>
            <person name="Brenton Z.W."/>
            <person name="Flinn B.S."/>
            <person name="Jenkins J."/>
            <person name="Shu S."/>
            <person name="Flowers D."/>
            <person name="Luo F."/>
            <person name="Wang Y."/>
            <person name="Xia P."/>
            <person name="Barry K."/>
            <person name="Daum C."/>
            <person name="Lipzen A."/>
            <person name="Yoshinaga Y."/>
            <person name="Schmutz J."/>
            <person name="Saski C."/>
            <person name="Vermerris W."/>
            <person name="Kresovich S."/>
        </authorList>
    </citation>
    <scope>NUCLEOTIDE SEQUENCE</scope>
</reference>
<dbReference type="EMBL" id="CM027689">
    <property type="protein sequence ID" value="KAG0514054.1"/>
    <property type="molecule type" value="Genomic_DNA"/>
</dbReference>
<gene>
    <name evidence="1" type="ORF">BDA96_10G156500</name>
</gene>
<reference evidence="1" key="1">
    <citation type="journal article" date="2019" name="BMC Genomics">
        <title>A new reference genome for Sorghum bicolor reveals high levels of sequence similarity between sweet and grain genotypes: implications for the genetics of sugar metabolism.</title>
        <authorList>
            <person name="Cooper E.A."/>
            <person name="Brenton Z.W."/>
            <person name="Flinn B.S."/>
            <person name="Jenkins J."/>
            <person name="Shu S."/>
            <person name="Flowers D."/>
            <person name="Luo F."/>
            <person name="Wang Y."/>
            <person name="Xia P."/>
            <person name="Barry K."/>
            <person name="Daum C."/>
            <person name="Lipzen A."/>
            <person name="Yoshinaga Y."/>
            <person name="Schmutz J."/>
            <person name="Saski C."/>
            <person name="Vermerris W."/>
            <person name="Kresovich S."/>
        </authorList>
    </citation>
    <scope>NUCLEOTIDE SEQUENCE</scope>
</reference>
<comment type="caution">
    <text evidence="1">The sequence shown here is derived from an EMBL/GenBank/DDBJ whole genome shotgun (WGS) entry which is preliminary data.</text>
</comment>
<organism evidence="1 2">
    <name type="scientific">Sorghum bicolor</name>
    <name type="common">Sorghum</name>
    <name type="synonym">Sorghum vulgare</name>
    <dbReference type="NCBI Taxonomy" id="4558"/>
    <lineage>
        <taxon>Eukaryota</taxon>
        <taxon>Viridiplantae</taxon>
        <taxon>Streptophyta</taxon>
        <taxon>Embryophyta</taxon>
        <taxon>Tracheophyta</taxon>
        <taxon>Spermatophyta</taxon>
        <taxon>Magnoliopsida</taxon>
        <taxon>Liliopsida</taxon>
        <taxon>Poales</taxon>
        <taxon>Poaceae</taxon>
        <taxon>PACMAD clade</taxon>
        <taxon>Panicoideae</taxon>
        <taxon>Andropogonodae</taxon>
        <taxon>Andropogoneae</taxon>
        <taxon>Sorghinae</taxon>
        <taxon>Sorghum</taxon>
    </lineage>
</organism>
<dbReference type="AlphaFoldDB" id="A0A921Q1X8"/>
<sequence>MHSQPQFFSRPPSFLDLVSYCRDKFDWLLSLDGGFDCGKERAHYVLMPLSCADDWKDYVDVVKSSSVRCLEVVVHNGSLPLVVPKDSTVDVEPIEKLTQEEELLLVPVREVDRSCEVGALGDDFDEQVFHDEDGMYDSISEGSKDDEVCVVYEVDDETKL</sequence>
<dbReference type="Proteomes" id="UP000807115">
    <property type="component" value="Chromosome 10"/>
</dbReference>
<protein>
    <submittedName>
        <fullName evidence="1">Uncharacterized protein</fullName>
    </submittedName>
</protein>